<organism evidence="3 4">
    <name type="scientific">Variovorax paradoxus</name>
    <dbReference type="NCBI Taxonomy" id="34073"/>
    <lineage>
        <taxon>Bacteria</taxon>
        <taxon>Pseudomonadati</taxon>
        <taxon>Pseudomonadota</taxon>
        <taxon>Betaproteobacteria</taxon>
        <taxon>Burkholderiales</taxon>
        <taxon>Comamonadaceae</taxon>
        <taxon>Variovorax</taxon>
    </lineage>
</organism>
<dbReference type="AlphaFoldDB" id="A0A0D0MXR0"/>
<feature type="domain" description="DUF2846" evidence="2">
    <location>
        <begin position="39"/>
        <end position="113"/>
    </location>
</feature>
<name>A0A0D0MXR0_VARPD</name>
<sequence length="234" mass="24005">MRRWLGGCVLAVLAACLFGCSATGPRFSEVSQNLPSLGENDGRIYFYRDSIVGMAVQPEVVVNGQVVGKSQPNSFFFIDRPAGTYRATAQTEAEGSIDIVLRPKQTAYVRMSVGIGFLVGRPAFARVGETEGRGALPPLAYGGTAPVSTKAGSTTPAAPSLPATPTAAAATATATPVRQAAVAPNVQAPVAVAAQPAAAPAPNPVPAPVPVASEATPFAKTPVNDLRLLLQPTR</sequence>
<keyword evidence="1" id="KW-0732">Signal</keyword>
<dbReference type="EMBL" id="JXQQ01000009">
    <property type="protein sequence ID" value="KIQ35609.1"/>
    <property type="molecule type" value="Genomic_DNA"/>
</dbReference>
<dbReference type="InterPro" id="IPR022548">
    <property type="entry name" value="DUF2846"/>
</dbReference>
<dbReference type="RefSeq" id="WP_042577610.1">
    <property type="nucleotide sequence ID" value="NZ_JXQQ01000009.1"/>
</dbReference>
<dbReference type="Proteomes" id="UP000032067">
    <property type="component" value="Unassembled WGS sequence"/>
</dbReference>
<feature type="signal peptide" evidence="1">
    <location>
        <begin position="1"/>
        <end position="22"/>
    </location>
</feature>
<protein>
    <recommendedName>
        <fullName evidence="2">DUF2846 domain-containing protein</fullName>
    </recommendedName>
</protein>
<proteinExistence type="predicted"/>
<evidence type="ECO:0000313" key="4">
    <source>
        <dbReference type="Proteomes" id="UP000032067"/>
    </source>
</evidence>
<accession>A0A0D0MXR0</accession>
<dbReference type="Pfam" id="PF11008">
    <property type="entry name" value="DUF2846"/>
    <property type="match status" value="1"/>
</dbReference>
<dbReference type="OrthoDB" id="8775745at2"/>
<comment type="caution">
    <text evidence="3">The sequence shown here is derived from an EMBL/GenBank/DDBJ whole genome shotgun (WGS) entry which is preliminary data.</text>
</comment>
<feature type="chain" id="PRO_5002234314" description="DUF2846 domain-containing protein" evidence="1">
    <location>
        <begin position="23"/>
        <end position="234"/>
    </location>
</feature>
<evidence type="ECO:0000256" key="1">
    <source>
        <dbReference type="SAM" id="SignalP"/>
    </source>
</evidence>
<evidence type="ECO:0000313" key="3">
    <source>
        <dbReference type="EMBL" id="KIQ35609.1"/>
    </source>
</evidence>
<evidence type="ECO:0000259" key="2">
    <source>
        <dbReference type="Pfam" id="PF11008"/>
    </source>
</evidence>
<reference evidence="3 4" key="1">
    <citation type="submission" date="2014-12" db="EMBL/GenBank/DDBJ databases">
        <title>16Stimator: statistical estimation of ribosomal gene copy numbers from draft genome assemblies.</title>
        <authorList>
            <person name="Perisin M.A."/>
            <person name="Vetter M."/>
            <person name="Gilbert J.A."/>
            <person name="Bergelson J."/>
        </authorList>
    </citation>
    <scope>NUCLEOTIDE SEQUENCE [LARGE SCALE GENOMIC DNA]</scope>
    <source>
        <strain evidence="3 4">MEDvA23</strain>
    </source>
</reference>
<dbReference type="PROSITE" id="PS51257">
    <property type="entry name" value="PROKAR_LIPOPROTEIN"/>
    <property type="match status" value="1"/>
</dbReference>
<gene>
    <name evidence="3" type="ORF">RT97_04660</name>
</gene>